<organism evidence="4 5">
    <name type="scientific">Streptomyces albospinus</name>
    <dbReference type="NCBI Taxonomy" id="285515"/>
    <lineage>
        <taxon>Bacteria</taxon>
        <taxon>Bacillati</taxon>
        <taxon>Actinomycetota</taxon>
        <taxon>Actinomycetes</taxon>
        <taxon>Kitasatosporales</taxon>
        <taxon>Streptomycetaceae</taxon>
        <taxon>Streptomyces</taxon>
    </lineage>
</organism>
<dbReference type="InterPro" id="IPR045851">
    <property type="entry name" value="AMP-bd_C_sf"/>
</dbReference>
<dbReference type="SUPFAM" id="SSF47336">
    <property type="entry name" value="ACP-like"/>
    <property type="match status" value="1"/>
</dbReference>
<proteinExistence type="predicted"/>
<dbReference type="Pfam" id="PF13193">
    <property type="entry name" value="AMP-binding_C"/>
    <property type="match status" value="1"/>
</dbReference>
<keyword evidence="2" id="KW-0597">Phosphoprotein</keyword>
<dbReference type="Gene3D" id="3.30.300.30">
    <property type="match status" value="1"/>
</dbReference>
<name>A0ABQ2VPS1_9ACTN</name>
<evidence type="ECO:0000256" key="1">
    <source>
        <dbReference type="ARBA" id="ARBA00022450"/>
    </source>
</evidence>
<dbReference type="InterPro" id="IPR036736">
    <property type="entry name" value="ACP-like_sf"/>
</dbReference>
<dbReference type="Gene3D" id="3.40.50.12780">
    <property type="entry name" value="N-terminal domain of ligase-like"/>
    <property type="match status" value="1"/>
</dbReference>
<dbReference type="RefSeq" id="WP_189307816.1">
    <property type="nucleotide sequence ID" value="NZ_BMRP01000053.1"/>
</dbReference>
<feature type="domain" description="Carrier" evidence="3">
    <location>
        <begin position="530"/>
        <end position="605"/>
    </location>
</feature>
<dbReference type="InterPro" id="IPR020806">
    <property type="entry name" value="PKS_PP-bd"/>
</dbReference>
<comment type="caution">
    <text evidence="4">The sequence shown here is derived from an EMBL/GenBank/DDBJ whole genome shotgun (WGS) entry which is preliminary data.</text>
</comment>
<sequence length="611" mass="64601">MTIQNPTDRRPLSIVWGGDPAPAPAPGAGPLDWFDSWLAKQPDAPAVVSGPVTWSYRELDRAAARITEALDGRVAPGALVGVCLERSPLLVAAAVALARIGAVYLSLGAQPGAARVQSITEDAGINCLLTDGATPPLPDWRIERAGEVDGLGLGLRNGPARGRPSDAFCAVSTSGSTGKPKIALLPQEAMANLVRWTCDRLDIGPESRVGLFVGTTFDAHLKELWEALSSGAALHVAPEDARGSIAELFQWWQESGLTHCLLPTPLAELAFAQPWPAGLALRHILVGGDRMRVRPPAECTAVVHNVYGPAEATVLTTTHRLRPESDDPSALVPIGKPLTAYTVFITDEDGRILPRGEAGEVRIGGAGLALGYVDPERTSERFVPAPEGQSYVDRVYRTGDRAVLRADGLFEFLGRMDDQVKISGARIEPAEVEAALEAHESVRHAVVVPFRGAGGALRLAAFLLLAEGARADEDAVVAAARARLLKQAVPAVVRFVDRFPLNANGKVDRALLAQQAGRAATTGPEVRQTPQAGDTEAFLLAACRQLLDQPGLSAADNFSDSGGTSLAVARLLALIESTYRIRVKAAEVMRQPDLAALATLVVSRRAASAHS</sequence>
<keyword evidence="1" id="KW-0596">Phosphopantetheine</keyword>
<evidence type="ECO:0000313" key="5">
    <source>
        <dbReference type="Proteomes" id="UP000654471"/>
    </source>
</evidence>
<dbReference type="CDD" id="cd05930">
    <property type="entry name" value="A_NRPS"/>
    <property type="match status" value="1"/>
</dbReference>
<gene>
    <name evidence="4" type="ORF">GCM10010211_75080</name>
</gene>
<dbReference type="InterPro" id="IPR000873">
    <property type="entry name" value="AMP-dep_synth/lig_dom"/>
</dbReference>
<dbReference type="InterPro" id="IPR025110">
    <property type="entry name" value="AMP-bd_C"/>
</dbReference>
<dbReference type="InterPro" id="IPR042099">
    <property type="entry name" value="ANL_N_sf"/>
</dbReference>
<dbReference type="PANTHER" id="PTHR45527">
    <property type="entry name" value="NONRIBOSOMAL PEPTIDE SYNTHETASE"/>
    <property type="match status" value="1"/>
</dbReference>
<protein>
    <recommendedName>
        <fullName evidence="3">Carrier domain-containing protein</fullName>
    </recommendedName>
</protein>
<evidence type="ECO:0000256" key="2">
    <source>
        <dbReference type="ARBA" id="ARBA00022553"/>
    </source>
</evidence>
<accession>A0ABQ2VPS1</accession>
<dbReference type="InterPro" id="IPR009081">
    <property type="entry name" value="PP-bd_ACP"/>
</dbReference>
<dbReference type="Pfam" id="PF00501">
    <property type="entry name" value="AMP-binding"/>
    <property type="match status" value="1"/>
</dbReference>
<dbReference type="Proteomes" id="UP000654471">
    <property type="component" value="Unassembled WGS sequence"/>
</dbReference>
<reference evidence="5" key="1">
    <citation type="journal article" date="2019" name="Int. J. Syst. Evol. Microbiol.">
        <title>The Global Catalogue of Microorganisms (GCM) 10K type strain sequencing project: providing services to taxonomists for standard genome sequencing and annotation.</title>
        <authorList>
            <consortium name="The Broad Institute Genomics Platform"/>
            <consortium name="The Broad Institute Genome Sequencing Center for Infectious Disease"/>
            <person name="Wu L."/>
            <person name="Ma J."/>
        </authorList>
    </citation>
    <scope>NUCLEOTIDE SEQUENCE [LARGE SCALE GENOMIC DNA]</scope>
    <source>
        <strain evidence="5">JCM 3399</strain>
    </source>
</reference>
<evidence type="ECO:0000259" key="3">
    <source>
        <dbReference type="PROSITE" id="PS50075"/>
    </source>
</evidence>
<dbReference type="SMART" id="SM00823">
    <property type="entry name" value="PKS_PP"/>
    <property type="match status" value="1"/>
</dbReference>
<dbReference type="SUPFAM" id="SSF56801">
    <property type="entry name" value="Acetyl-CoA synthetase-like"/>
    <property type="match status" value="1"/>
</dbReference>
<dbReference type="Gene3D" id="1.10.1200.10">
    <property type="entry name" value="ACP-like"/>
    <property type="match status" value="1"/>
</dbReference>
<keyword evidence="5" id="KW-1185">Reference proteome</keyword>
<evidence type="ECO:0000313" key="4">
    <source>
        <dbReference type="EMBL" id="GGU96729.1"/>
    </source>
</evidence>
<dbReference type="PANTHER" id="PTHR45527:SF1">
    <property type="entry name" value="FATTY ACID SYNTHASE"/>
    <property type="match status" value="1"/>
</dbReference>
<dbReference type="EMBL" id="BMRP01000053">
    <property type="protein sequence ID" value="GGU96729.1"/>
    <property type="molecule type" value="Genomic_DNA"/>
</dbReference>
<dbReference type="Pfam" id="PF00550">
    <property type="entry name" value="PP-binding"/>
    <property type="match status" value="1"/>
</dbReference>
<dbReference type="PROSITE" id="PS50075">
    <property type="entry name" value="CARRIER"/>
    <property type="match status" value="1"/>
</dbReference>